<keyword evidence="3" id="KW-0349">Heme</keyword>
<reference evidence="10 11" key="1">
    <citation type="journal article" date="2018" name="Nat. Ecol. Evol.">
        <title>Pezizomycetes genomes reveal the molecular basis of ectomycorrhizal truffle lifestyle.</title>
        <authorList>
            <person name="Murat C."/>
            <person name="Payen T."/>
            <person name="Noel B."/>
            <person name="Kuo A."/>
            <person name="Morin E."/>
            <person name="Chen J."/>
            <person name="Kohler A."/>
            <person name="Krizsan K."/>
            <person name="Balestrini R."/>
            <person name="Da Silva C."/>
            <person name="Montanini B."/>
            <person name="Hainaut M."/>
            <person name="Levati E."/>
            <person name="Barry K.W."/>
            <person name="Belfiori B."/>
            <person name="Cichocki N."/>
            <person name="Clum A."/>
            <person name="Dockter R.B."/>
            <person name="Fauchery L."/>
            <person name="Guy J."/>
            <person name="Iotti M."/>
            <person name="Le Tacon F."/>
            <person name="Lindquist E.A."/>
            <person name="Lipzen A."/>
            <person name="Malagnac F."/>
            <person name="Mello A."/>
            <person name="Molinier V."/>
            <person name="Miyauchi S."/>
            <person name="Poulain J."/>
            <person name="Riccioni C."/>
            <person name="Rubini A."/>
            <person name="Sitrit Y."/>
            <person name="Splivallo R."/>
            <person name="Traeger S."/>
            <person name="Wang M."/>
            <person name="Zifcakova L."/>
            <person name="Wipf D."/>
            <person name="Zambonelli A."/>
            <person name="Paolocci F."/>
            <person name="Nowrousian M."/>
            <person name="Ottonello S."/>
            <person name="Baldrian P."/>
            <person name="Spatafora J.W."/>
            <person name="Henrissat B."/>
            <person name="Nagy L.G."/>
            <person name="Aury J.M."/>
            <person name="Wincker P."/>
            <person name="Grigoriev I.V."/>
            <person name="Bonfante P."/>
            <person name="Martin F.M."/>
        </authorList>
    </citation>
    <scope>NUCLEOTIDE SEQUENCE [LARGE SCALE GENOMIC DNA]</scope>
    <source>
        <strain evidence="10 11">RN42</strain>
    </source>
</reference>
<comment type="cofactor">
    <cofactor evidence="1">
        <name>heme</name>
        <dbReference type="ChEBI" id="CHEBI:30413"/>
    </cofactor>
</comment>
<keyword evidence="6" id="KW-0408">Iron</keyword>
<dbReference type="GO" id="GO:0016705">
    <property type="term" value="F:oxidoreductase activity, acting on paired donors, with incorporation or reduction of molecular oxygen"/>
    <property type="evidence" value="ECO:0007669"/>
    <property type="project" value="InterPro"/>
</dbReference>
<dbReference type="InterPro" id="IPR036396">
    <property type="entry name" value="Cyt_P450_sf"/>
</dbReference>
<gene>
    <name evidence="10" type="ORF">BJ508DRAFT_415422</name>
</gene>
<dbReference type="EMBL" id="ML119688">
    <property type="protein sequence ID" value="RPA80438.1"/>
    <property type="molecule type" value="Genomic_DNA"/>
</dbReference>
<feature type="region of interest" description="Disordered" evidence="8">
    <location>
        <begin position="472"/>
        <end position="494"/>
    </location>
</feature>
<dbReference type="AlphaFoldDB" id="A0A3N4I6X1"/>
<dbReference type="PANTHER" id="PTHR46206">
    <property type="entry name" value="CYTOCHROME P450"/>
    <property type="match status" value="1"/>
</dbReference>
<evidence type="ECO:0000256" key="7">
    <source>
        <dbReference type="ARBA" id="ARBA00023033"/>
    </source>
</evidence>
<keyword evidence="9" id="KW-1133">Transmembrane helix</keyword>
<feature type="transmembrane region" description="Helical" evidence="9">
    <location>
        <begin position="6"/>
        <end position="27"/>
    </location>
</feature>
<comment type="similarity">
    <text evidence="2">Belongs to the cytochrome P450 family.</text>
</comment>
<keyword evidence="9" id="KW-0812">Transmembrane</keyword>
<dbReference type="Gene3D" id="1.10.630.10">
    <property type="entry name" value="Cytochrome P450"/>
    <property type="match status" value="1"/>
</dbReference>
<organism evidence="10 11">
    <name type="scientific">Ascobolus immersus RN42</name>
    <dbReference type="NCBI Taxonomy" id="1160509"/>
    <lineage>
        <taxon>Eukaryota</taxon>
        <taxon>Fungi</taxon>
        <taxon>Dikarya</taxon>
        <taxon>Ascomycota</taxon>
        <taxon>Pezizomycotina</taxon>
        <taxon>Pezizomycetes</taxon>
        <taxon>Pezizales</taxon>
        <taxon>Ascobolaceae</taxon>
        <taxon>Ascobolus</taxon>
    </lineage>
</organism>
<evidence type="ECO:0000256" key="9">
    <source>
        <dbReference type="SAM" id="Phobius"/>
    </source>
</evidence>
<evidence type="ECO:0000256" key="4">
    <source>
        <dbReference type="ARBA" id="ARBA00022723"/>
    </source>
</evidence>
<name>A0A3N4I6X1_ASCIM</name>
<protein>
    <recommendedName>
        <fullName evidence="12">Cytochrome P450</fullName>
    </recommendedName>
</protein>
<keyword evidence="4" id="KW-0479">Metal-binding</keyword>
<keyword evidence="7" id="KW-0503">Monooxygenase</keyword>
<dbReference type="STRING" id="1160509.A0A3N4I6X1"/>
<dbReference type="GO" id="GO:0020037">
    <property type="term" value="F:heme binding"/>
    <property type="evidence" value="ECO:0007669"/>
    <property type="project" value="InterPro"/>
</dbReference>
<evidence type="ECO:0000256" key="1">
    <source>
        <dbReference type="ARBA" id="ARBA00001971"/>
    </source>
</evidence>
<dbReference type="SUPFAM" id="SSF48264">
    <property type="entry name" value="Cytochrome P450"/>
    <property type="match status" value="1"/>
</dbReference>
<feature type="compositionally biased region" description="Low complexity" evidence="8">
    <location>
        <begin position="472"/>
        <end position="481"/>
    </location>
</feature>
<evidence type="ECO:0000313" key="11">
    <source>
        <dbReference type="Proteomes" id="UP000275078"/>
    </source>
</evidence>
<dbReference type="PANTHER" id="PTHR46206:SF1">
    <property type="entry name" value="P450, PUTATIVE (EUROFUNG)-RELATED"/>
    <property type="match status" value="1"/>
</dbReference>
<keyword evidence="9" id="KW-0472">Membrane</keyword>
<evidence type="ECO:0000256" key="8">
    <source>
        <dbReference type="SAM" id="MobiDB-lite"/>
    </source>
</evidence>
<proteinExistence type="inferred from homology"/>
<evidence type="ECO:0000256" key="2">
    <source>
        <dbReference type="ARBA" id="ARBA00010617"/>
    </source>
</evidence>
<evidence type="ECO:0000256" key="5">
    <source>
        <dbReference type="ARBA" id="ARBA00023002"/>
    </source>
</evidence>
<dbReference type="Proteomes" id="UP000275078">
    <property type="component" value="Unassembled WGS sequence"/>
</dbReference>
<keyword evidence="11" id="KW-1185">Reference proteome</keyword>
<dbReference type="OrthoDB" id="1844152at2759"/>
<sequence>MFWYTIYTFIFYGVPALVLLPLVTDFLKRSSPLDKLPIYGIPKGPFGRIVAAYKCFTGAKQLIDEGYKMNTALKGAAFRIPNLFRGSIVLLPSFLIPEVMDLPENVLSIAEAENDRLATYIMLLNKQVLTDPYHIDAMRTQLGAGSAGYIEGLEEEIISAFEAEVKNLETRNDRVGGYVSFGSEAVDRIVARAINRLFLGETMCKDEKYINKMRGVVKTIALMGSWLAFLPTWVRPAFAPLTTSGLKNYLDELLLILGPVIEERFALHQRNTVAKSAADKVVEPTDILQAIIQQAWRREDQTALNVVLRLIHLNLTTLQTTSIAVQNILLNLATRPGGMNNAEPLFFTSQLTSEISFVFKHYVSPELSARNATQSALARSERLKVRPESTGWSLRTLSHLTGFDSFIRETLRLDCAPAVALHRKVVDRQGVTLKNGLYLPYDSNIAFAADAIHRNEGGLDAAVFEGFRTAPPAHHLPSPSHTRSLLQSGIEPSPPPMATLTRDNTIRPLYQANHPFIEGKGTPYITFDAGATADPARFFKVNLYKLVGKHLLLNYEVKDFAGGRKENEGRWLMMLPPRGGASDCCFKRKE</sequence>
<evidence type="ECO:0008006" key="12">
    <source>
        <dbReference type="Google" id="ProtNLM"/>
    </source>
</evidence>
<dbReference type="CDD" id="cd11041">
    <property type="entry name" value="CYP503A1-like"/>
    <property type="match status" value="1"/>
</dbReference>
<dbReference type="GO" id="GO:0004497">
    <property type="term" value="F:monooxygenase activity"/>
    <property type="evidence" value="ECO:0007669"/>
    <property type="project" value="UniProtKB-KW"/>
</dbReference>
<accession>A0A3N4I6X1</accession>
<evidence type="ECO:0000256" key="3">
    <source>
        <dbReference type="ARBA" id="ARBA00022617"/>
    </source>
</evidence>
<evidence type="ECO:0000256" key="6">
    <source>
        <dbReference type="ARBA" id="ARBA00023004"/>
    </source>
</evidence>
<keyword evidence="5" id="KW-0560">Oxidoreductase</keyword>
<evidence type="ECO:0000313" key="10">
    <source>
        <dbReference type="EMBL" id="RPA80438.1"/>
    </source>
</evidence>
<dbReference type="GO" id="GO:0005506">
    <property type="term" value="F:iron ion binding"/>
    <property type="evidence" value="ECO:0007669"/>
    <property type="project" value="InterPro"/>
</dbReference>